<reference evidence="15" key="1">
    <citation type="submission" date="2014-09" db="EMBL/GenBank/DDBJ databases">
        <title>Genome sequence of the luminous mushroom Mycena chlorophos for searching fungal bioluminescence genes.</title>
        <authorList>
            <person name="Tanaka Y."/>
            <person name="Kasuga D."/>
            <person name="Oba Y."/>
            <person name="Hase S."/>
            <person name="Sato K."/>
            <person name="Oba Y."/>
            <person name="Sakakibara Y."/>
        </authorList>
    </citation>
    <scope>NUCLEOTIDE SEQUENCE</scope>
</reference>
<keyword evidence="9 12" id="KW-0408">Iron</keyword>
<dbReference type="InterPro" id="IPR040156">
    <property type="entry name" value="ETF-QO"/>
</dbReference>
<dbReference type="Gene3D" id="3.30.9.90">
    <property type="match status" value="1"/>
</dbReference>
<evidence type="ECO:0000256" key="11">
    <source>
        <dbReference type="ARBA" id="ARBA00023075"/>
    </source>
</evidence>
<comment type="cofactor">
    <cofactor evidence="1 12">
        <name>FAD</name>
        <dbReference type="ChEBI" id="CHEBI:57692"/>
    </cofactor>
</comment>
<evidence type="ECO:0000256" key="10">
    <source>
        <dbReference type="ARBA" id="ARBA00023014"/>
    </source>
</evidence>
<sequence>MLARLTGRRAVRPARLGLSSRHNSTYTPYNPAAEPREEEQVDVCIVGGGPAGLSAAIRLKQLEAETGKEVRVVVLEKGSEVGAHILSGAIIEPSALDVLLPDWRSSDHPLSQPVSSSSMRLFTSNATFPIPHPPQMNNKGNYVASLSRVAAWLGGVAEELGAEVYAGFAGARFLLSDEPDATDARGGPVHSVRGVVTHDAGLTKQRTKSSRFEPGIAFRARATLLAEGAHGSLSKTAISMYDLRHNSQPQTYGIGLKEVWRVDPAKYVPGKVVHTIGWPMDWSTYGGGWEYHMADGLVSIGLVVGLDYKNPYLEPYREFQRMKHHPYYRNLLASGERLAYGGRTLTEGGIQSLPRLDFPGGALLGCSAGVVNTAKIKGTHNAMRTGMLAAETAFASLHPGTTFVPIASPETFKPSESIEPADSESEIISLESYAKAFVGSPVYKDLWAVRNVRPAFGGRFGTFGGVFYAGFDTLLGGRVPWTLKHHGAEGVNASTASPDALATLPAEKCKPIEYPPFEPPLSTDLMSSVSLTGTNHAEGQPVHLRVMRGVDGPANSGVGMQPEGVDTAETALRRRAHVEANSGLYAGLLQRACPAGVYEYVPDDGAKVVPGNAETASQQEGWDGKKLVINSQNCIHCKLCDIKVPTQDITWTVPEGGGGPKYSLT</sequence>
<feature type="domain" description="4Fe-4S ferredoxin-type" evidence="14">
    <location>
        <begin position="625"/>
        <end position="654"/>
    </location>
</feature>
<dbReference type="Pfam" id="PF13450">
    <property type="entry name" value="NAD_binding_8"/>
    <property type="match status" value="1"/>
</dbReference>
<dbReference type="PROSITE" id="PS51379">
    <property type="entry name" value="4FE4S_FER_2"/>
    <property type="match status" value="1"/>
</dbReference>
<dbReference type="SUPFAM" id="SSF51905">
    <property type="entry name" value="FAD/NAD(P)-binding domain"/>
    <property type="match status" value="1"/>
</dbReference>
<keyword evidence="3 12" id="KW-0813">Transport</keyword>
<dbReference type="EMBL" id="DF838231">
    <property type="protein sequence ID" value="GAT42741.1"/>
    <property type="molecule type" value="Genomic_DNA"/>
</dbReference>
<dbReference type="Pfam" id="PF21162">
    <property type="entry name" value="ETFQO_UQ-bd"/>
    <property type="match status" value="1"/>
</dbReference>
<evidence type="ECO:0000256" key="9">
    <source>
        <dbReference type="ARBA" id="ARBA00023004"/>
    </source>
</evidence>
<dbReference type="PANTHER" id="PTHR10617:SF107">
    <property type="entry name" value="ELECTRON TRANSFER FLAVOPROTEIN-UBIQUINONE OXIDOREDUCTASE, MITOCHONDRIAL"/>
    <property type="match status" value="1"/>
</dbReference>
<evidence type="ECO:0000313" key="16">
    <source>
        <dbReference type="Proteomes" id="UP000815677"/>
    </source>
</evidence>
<dbReference type="Gene3D" id="3.50.50.60">
    <property type="entry name" value="FAD/NAD(P)-binding domain"/>
    <property type="match status" value="1"/>
</dbReference>
<organism evidence="15 16">
    <name type="scientific">Mycena chlorophos</name>
    <name type="common">Agaric fungus</name>
    <name type="synonym">Agaricus chlorophos</name>
    <dbReference type="NCBI Taxonomy" id="658473"/>
    <lineage>
        <taxon>Eukaryota</taxon>
        <taxon>Fungi</taxon>
        <taxon>Dikarya</taxon>
        <taxon>Basidiomycota</taxon>
        <taxon>Agaricomycotina</taxon>
        <taxon>Agaricomycetes</taxon>
        <taxon>Agaricomycetidae</taxon>
        <taxon>Agaricales</taxon>
        <taxon>Marasmiineae</taxon>
        <taxon>Mycenaceae</taxon>
        <taxon>Mycena</taxon>
    </lineage>
</organism>
<keyword evidence="16" id="KW-1185">Reference proteome</keyword>
<evidence type="ECO:0000256" key="2">
    <source>
        <dbReference type="ARBA" id="ARBA00002819"/>
    </source>
</evidence>
<accession>A0ABQ0KUY0</accession>
<evidence type="ECO:0000256" key="8">
    <source>
        <dbReference type="ARBA" id="ARBA00023002"/>
    </source>
</evidence>
<evidence type="ECO:0000256" key="7">
    <source>
        <dbReference type="ARBA" id="ARBA00022982"/>
    </source>
</evidence>
<keyword evidence="11 12" id="KW-0830">Ubiquinone</keyword>
<dbReference type="InterPro" id="IPR017896">
    <property type="entry name" value="4Fe4S_Fe-S-bd"/>
</dbReference>
<dbReference type="Pfam" id="PF05187">
    <property type="entry name" value="Fer4_ETF_QO"/>
    <property type="match status" value="1"/>
</dbReference>
<dbReference type="InterPro" id="IPR007859">
    <property type="entry name" value="ETF-QO/FixX_C"/>
</dbReference>
<dbReference type="SUPFAM" id="SSF54373">
    <property type="entry name" value="FAD-linked reductases, C-terminal domain"/>
    <property type="match status" value="1"/>
</dbReference>
<gene>
    <name evidence="15" type="ORF">MCHLO_00444</name>
</gene>
<evidence type="ECO:0000256" key="13">
    <source>
        <dbReference type="SAM" id="MobiDB-lite"/>
    </source>
</evidence>
<comment type="catalytic activity">
    <reaction evidence="12">
        <text>a ubiquinone + reduced [electron-transfer flavoprotein] = a ubiquinol + oxidized [electron-transfer flavoprotein] + H(+)</text>
        <dbReference type="Rhea" id="RHEA:24052"/>
        <dbReference type="Rhea" id="RHEA-COMP:9565"/>
        <dbReference type="Rhea" id="RHEA-COMP:9566"/>
        <dbReference type="Rhea" id="RHEA-COMP:10685"/>
        <dbReference type="Rhea" id="RHEA-COMP:10686"/>
        <dbReference type="ChEBI" id="CHEBI:15378"/>
        <dbReference type="ChEBI" id="CHEBI:16389"/>
        <dbReference type="ChEBI" id="CHEBI:17976"/>
        <dbReference type="ChEBI" id="CHEBI:57692"/>
        <dbReference type="ChEBI" id="CHEBI:58307"/>
        <dbReference type="EC" id="1.5.5.1"/>
    </reaction>
</comment>
<comment type="cofactor">
    <cofactor evidence="12">
        <name>[4Fe-4S] cluster</name>
        <dbReference type="ChEBI" id="CHEBI:49883"/>
    </cofactor>
    <text evidence="12">Binds 1 [4Fe-4S] cluster.</text>
</comment>
<keyword evidence="8 12" id="KW-0560">Oxidoreductase</keyword>
<proteinExistence type="predicted"/>
<dbReference type="EC" id="1.5.5.1" evidence="12"/>
<dbReference type="Gene3D" id="3.30.70.20">
    <property type="match status" value="1"/>
</dbReference>
<evidence type="ECO:0000256" key="3">
    <source>
        <dbReference type="ARBA" id="ARBA00022448"/>
    </source>
</evidence>
<keyword evidence="6 12" id="KW-0274">FAD</keyword>
<evidence type="ECO:0000259" key="14">
    <source>
        <dbReference type="PROSITE" id="PS51379"/>
    </source>
</evidence>
<evidence type="ECO:0000256" key="5">
    <source>
        <dbReference type="ARBA" id="ARBA00022723"/>
    </source>
</evidence>
<dbReference type="PANTHER" id="PTHR10617">
    <property type="entry name" value="ELECTRON TRANSFER FLAVOPROTEIN-UBIQUINONE OXIDOREDUCTASE"/>
    <property type="match status" value="1"/>
</dbReference>
<feature type="region of interest" description="Disordered" evidence="13">
    <location>
        <begin position="14"/>
        <end position="34"/>
    </location>
</feature>
<keyword evidence="5 12" id="KW-0479">Metal-binding</keyword>
<dbReference type="Proteomes" id="UP000815677">
    <property type="component" value="Unassembled WGS sequence"/>
</dbReference>
<evidence type="ECO:0000256" key="6">
    <source>
        <dbReference type="ARBA" id="ARBA00022827"/>
    </source>
</evidence>
<name>A0ABQ0KUY0_MYCCL</name>
<evidence type="ECO:0000256" key="1">
    <source>
        <dbReference type="ARBA" id="ARBA00001974"/>
    </source>
</evidence>
<dbReference type="InterPro" id="IPR049398">
    <property type="entry name" value="ETF-QO/FixC_UQ-bd"/>
</dbReference>
<dbReference type="SUPFAM" id="SSF54862">
    <property type="entry name" value="4Fe-4S ferredoxins"/>
    <property type="match status" value="1"/>
</dbReference>
<dbReference type="InterPro" id="IPR036188">
    <property type="entry name" value="FAD/NAD-bd_sf"/>
</dbReference>
<evidence type="ECO:0000256" key="12">
    <source>
        <dbReference type="RuleBase" id="RU366068"/>
    </source>
</evidence>
<keyword evidence="7 12" id="KW-0249">Electron transport</keyword>
<protein>
    <recommendedName>
        <fullName evidence="12">Electron transfer flavoprotein-ubiquinone oxidoreductase</fullName>
        <shortName evidence="12">ETF-QO</shortName>
        <ecNumber evidence="12">1.5.5.1</ecNumber>
    </recommendedName>
</protein>
<keyword evidence="10 12" id="KW-0411">Iron-sulfur</keyword>
<evidence type="ECO:0000313" key="15">
    <source>
        <dbReference type="EMBL" id="GAT42741.1"/>
    </source>
</evidence>
<keyword evidence="4 12" id="KW-0285">Flavoprotein</keyword>
<comment type="function">
    <text evidence="2 12">Accepts electrons from ETF and reduces ubiquinone.</text>
</comment>
<evidence type="ECO:0000256" key="4">
    <source>
        <dbReference type="ARBA" id="ARBA00022630"/>
    </source>
</evidence>